<dbReference type="AlphaFoldDB" id="A0AAD9US51"/>
<evidence type="ECO:0000256" key="6">
    <source>
        <dbReference type="SAM" id="SignalP"/>
    </source>
</evidence>
<keyword evidence="3" id="KW-0067">ATP-binding</keyword>
<proteinExistence type="predicted"/>
<keyword evidence="9" id="KW-1185">Reference proteome</keyword>
<comment type="caution">
    <text evidence="8">The sequence shown here is derived from an EMBL/GenBank/DDBJ whole genome shotgun (WGS) entry which is preliminary data.</text>
</comment>
<dbReference type="PANTHER" id="PTHR46877">
    <property type="entry name" value="EPH RECEPTOR A5"/>
    <property type="match status" value="1"/>
</dbReference>
<evidence type="ECO:0000256" key="1">
    <source>
        <dbReference type="ARBA" id="ARBA00004167"/>
    </source>
</evidence>
<dbReference type="InterPro" id="IPR008979">
    <property type="entry name" value="Galactose-bd-like_sf"/>
</dbReference>
<dbReference type="InterPro" id="IPR050449">
    <property type="entry name" value="Ephrin_rcpt_TKs"/>
</dbReference>
<dbReference type="Gene3D" id="2.60.40.1770">
    <property type="entry name" value="ephrin a2 ectodomain"/>
    <property type="match status" value="1"/>
</dbReference>
<dbReference type="Proteomes" id="UP001249851">
    <property type="component" value="Unassembled WGS sequence"/>
</dbReference>
<dbReference type="Pfam" id="PF25599">
    <property type="entry name" value="Ephrin_CRD"/>
    <property type="match status" value="1"/>
</dbReference>
<evidence type="ECO:0000313" key="8">
    <source>
        <dbReference type="EMBL" id="KAK2547906.1"/>
    </source>
</evidence>
<gene>
    <name evidence="8" type="ORF">P5673_031992</name>
</gene>
<evidence type="ECO:0000256" key="3">
    <source>
        <dbReference type="ARBA" id="ARBA00022840"/>
    </source>
</evidence>
<keyword evidence="5 8" id="KW-0675">Receptor</keyword>
<dbReference type="Gene3D" id="2.60.120.260">
    <property type="entry name" value="Galactose-binding domain-like"/>
    <property type="match status" value="1"/>
</dbReference>
<evidence type="ECO:0000259" key="7">
    <source>
        <dbReference type="PROSITE" id="PS51550"/>
    </source>
</evidence>
<organism evidence="8 9">
    <name type="scientific">Acropora cervicornis</name>
    <name type="common">Staghorn coral</name>
    <dbReference type="NCBI Taxonomy" id="6130"/>
    <lineage>
        <taxon>Eukaryota</taxon>
        <taxon>Metazoa</taxon>
        <taxon>Cnidaria</taxon>
        <taxon>Anthozoa</taxon>
        <taxon>Hexacorallia</taxon>
        <taxon>Scleractinia</taxon>
        <taxon>Astrocoeniina</taxon>
        <taxon>Acroporidae</taxon>
        <taxon>Acropora</taxon>
    </lineage>
</organism>
<feature type="domain" description="Eph LBD" evidence="7">
    <location>
        <begin position="1"/>
        <end position="190"/>
    </location>
</feature>
<comment type="subcellular location">
    <subcellularLocation>
        <location evidence="1">Membrane</location>
        <topology evidence="1">Single-pass membrane protein</topology>
    </subcellularLocation>
</comment>
<evidence type="ECO:0000256" key="5">
    <source>
        <dbReference type="ARBA" id="ARBA00023170"/>
    </source>
</evidence>
<reference evidence="8" key="1">
    <citation type="journal article" date="2023" name="G3 (Bethesda)">
        <title>Whole genome assembly and annotation of the endangered Caribbean coral Acropora cervicornis.</title>
        <authorList>
            <person name="Selwyn J.D."/>
            <person name="Vollmer S.V."/>
        </authorList>
    </citation>
    <scope>NUCLEOTIDE SEQUENCE</scope>
    <source>
        <strain evidence="8">K2</strain>
    </source>
</reference>
<dbReference type="PANTHER" id="PTHR46877:SF14">
    <property type="entry name" value="RECEPTOR PROTEIN-TYROSINE KINASE"/>
    <property type="match status" value="1"/>
</dbReference>
<accession>A0AAD9US51</accession>
<name>A0AAD9US51_ACRCE</name>
<dbReference type="GO" id="GO:0005524">
    <property type="term" value="F:ATP binding"/>
    <property type="evidence" value="ECO:0007669"/>
    <property type="project" value="UniProtKB-KW"/>
</dbReference>
<dbReference type="Pfam" id="PF01404">
    <property type="entry name" value="Ephrin_lbd"/>
    <property type="match status" value="1"/>
</dbReference>
<evidence type="ECO:0000313" key="9">
    <source>
        <dbReference type="Proteomes" id="UP001249851"/>
    </source>
</evidence>
<sequence>MVWKAWILELTLGWIFLHFSTGERAILLQRPTPGVIGPASWFWTTRKESDDPMGAGKPSNWLTSGSLYPRNLKEIHITINYTISLRCASLRKDSQRRNCREEFDVYGYQIFGEAYGSNWDQKKGNFSKTQTVSPSGNISNMSAIPWEVAKLSLPIKERTSRVILAIHDSGARITLNSFMVTYSVCPEKVLPDSLLILPQTVAPTNESEIARASGKCVDNSKETSQGSEAICGKNGKWILADSAKEACLCNPGWERDVAKCRVSLKMPIRFFQREPWKYKMYKVSNEQHFKCRPKILQMPAGVLPYSEGDHR</sequence>
<keyword evidence="4" id="KW-0472">Membrane</keyword>
<keyword evidence="6" id="KW-0732">Signal</keyword>
<dbReference type="EMBL" id="JARQWQ010000162">
    <property type="protein sequence ID" value="KAK2547906.1"/>
    <property type="molecule type" value="Genomic_DNA"/>
</dbReference>
<keyword evidence="2" id="KW-0547">Nucleotide-binding</keyword>
<dbReference type="SUPFAM" id="SSF49785">
    <property type="entry name" value="Galactose-binding domain-like"/>
    <property type="match status" value="1"/>
</dbReference>
<dbReference type="PROSITE" id="PS51550">
    <property type="entry name" value="EPH_LBD"/>
    <property type="match status" value="1"/>
</dbReference>
<dbReference type="GO" id="GO:0005886">
    <property type="term" value="C:plasma membrane"/>
    <property type="evidence" value="ECO:0007669"/>
    <property type="project" value="TreeGrafter"/>
</dbReference>
<evidence type="ECO:0000256" key="4">
    <source>
        <dbReference type="ARBA" id="ARBA00023136"/>
    </source>
</evidence>
<dbReference type="InterPro" id="IPR001090">
    <property type="entry name" value="Ephrin_rcpt_lig-bd_dom"/>
</dbReference>
<feature type="chain" id="PRO_5042023790" evidence="6">
    <location>
        <begin position="23"/>
        <end position="311"/>
    </location>
</feature>
<feature type="signal peptide" evidence="6">
    <location>
        <begin position="1"/>
        <end position="22"/>
    </location>
</feature>
<reference evidence="8" key="2">
    <citation type="journal article" date="2023" name="Science">
        <title>Genomic signatures of disease resistance in endangered staghorn corals.</title>
        <authorList>
            <person name="Vollmer S.V."/>
            <person name="Selwyn J.D."/>
            <person name="Despard B.A."/>
            <person name="Roesel C.L."/>
        </authorList>
    </citation>
    <scope>NUCLEOTIDE SEQUENCE</scope>
    <source>
        <strain evidence="8">K2</strain>
    </source>
</reference>
<protein>
    <submittedName>
        <fullName evidence="8">Ephrin type-A receptor 2</fullName>
    </submittedName>
</protein>
<evidence type="ECO:0000256" key="2">
    <source>
        <dbReference type="ARBA" id="ARBA00022741"/>
    </source>
</evidence>